<evidence type="ECO:0000256" key="2">
    <source>
        <dbReference type="ARBA" id="ARBA00022692"/>
    </source>
</evidence>
<evidence type="ECO:0000313" key="8">
    <source>
        <dbReference type="EMBL" id="CAF1369704.1"/>
    </source>
</evidence>
<dbReference type="Proteomes" id="UP000663855">
    <property type="component" value="Unassembled WGS sequence"/>
</dbReference>
<sequence>MTHRANPYLRASGYLLVKVENARSQMVAVGCVIATMCSRKGEFQYINPNTQLALFSSLMNQTGLLNNITWNVYTRMMNSSSDTQKWSLFTNMNDYRDIWFFGANRSHFTATNQLFLTYRYVKFWRFEVVYISMTEKSSSALHFEINQPPKPGICSITPSNGTITTKFTVICKDWTDQDGIKDYSFYAWTTHVEQRVILGSTISSLFELRLPIGCGNASLVNVIVQIRDQLNSMTEANLPAVSVIPTRTSIDSFVKAINISSTVPSKHPLVEILSKNNSVLTGQVITTVSQVLNEMNTEIIRLGIQNIASIFVSPLGSRRISMSSHSWNTSTFNQYIQQLNDDASVREYLMKSMKDLVTTTWNNILLHASSLALLTHAINELTRDTFMLASSKCRDMAITLESMARMVSSDDVKKIGNQLVQCAANVLSAVNVPLQQRGTILELDLNRSSATSNDYDDDMYLNLNLNGINFVNPFSLYNLCYFDLIIDISDDGIHKYFINNNRTAKHRFVIVGLRELNTSEVCSNKSLTPPITDQPFNFSADYELRTFTSACYYLDSNNNWQSDGLLVGPMTDHYQTQCFSTHLSTFTSGYSNVPNPVLLSNDRFGHIQNSCPSFYVDGNIVNALNLISKSFAYIAIFALSITAMFILIMDRLKYCFNIDPAIEDLKRMRQEKRKHRVIERLIYVDATRQAFE</sequence>
<accession>A0A815IKP2</accession>
<dbReference type="GO" id="GO:0005886">
    <property type="term" value="C:plasma membrane"/>
    <property type="evidence" value="ECO:0007669"/>
    <property type="project" value="TreeGrafter"/>
</dbReference>
<keyword evidence="2 6" id="KW-0812">Transmembrane</keyword>
<comment type="caution">
    <text evidence="8">The sequence shown here is derived from an EMBL/GenBank/DDBJ whole genome shotgun (WGS) entry which is preliminary data.</text>
</comment>
<evidence type="ECO:0000256" key="5">
    <source>
        <dbReference type="ARBA" id="ARBA00023136"/>
    </source>
</evidence>
<dbReference type="GO" id="GO:0006816">
    <property type="term" value="P:calcium ion transport"/>
    <property type="evidence" value="ECO:0007669"/>
    <property type="project" value="TreeGrafter"/>
</dbReference>
<dbReference type="InterPro" id="IPR002859">
    <property type="entry name" value="PKD/REJ-like"/>
</dbReference>
<keyword evidence="4 6" id="KW-1133">Transmembrane helix</keyword>
<organism evidence="8 9">
    <name type="scientific">Rotaria magnacalcarata</name>
    <dbReference type="NCBI Taxonomy" id="392030"/>
    <lineage>
        <taxon>Eukaryota</taxon>
        <taxon>Metazoa</taxon>
        <taxon>Spiralia</taxon>
        <taxon>Gnathifera</taxon>
        <taxon>Rotifera</taxon>
        <taxon>Eurotatoria</taxon>
        <taxon>Bdelloidea</taxon>
        <taxon>Philodinida</taxon>
        <taxon>Philodinidae</taxon>
        <taxon>Rotaria</taxon>
    </lineage>
</organism>
<evidence type="ECO:0000259" key="7">
    <source>
        <dbReference type="Pfam" id="PF02010"/>
    </source>
</evidence>
<evidence type="ECO:0000256" key="3">
    <source>
        <dbReference type="ARBA" id="ARBA00022737"/>
    </source>
</evidence>
<evidence type="ECO:0000256" key="6">
    <source>
        <dbReference type="SAM" id="Phobius"/>
    </source>
</evidence>
<evidence type="ECO:0000256" key="1">
    <source>
        <dbReference type="ARBA" id="ARBA00004370"/>
    </source>
</evidence>
<name>A0A815IKP2_9BILA</name>
<comment type="subcellular location">
    <subcellularLocation>
        <location evidence="1">Membrane</location>
    </subcellularLocation>
</comment>
<reference evidence="8" key="1">
    <citation type="submission" date="2021-02" db="EMBL/GenBank/DDBJ databases">
        <authorList>
            <person name="Nowell W R."/>
        </authorList>
    </citation>
    <scope>NUCLEOTIDE SEQUENCE</scope>
</reference>
<feature type="transmembrane region" description="Helical" evidence="6">
    <location>
        <begin position="631"/>
        <end position="649"/>
    </location>
</feature>
<gene>
    <name evidence="8" type="ORF">CJN711_LOCUS20376</name>
</gene>
<proteinExistence type="predicted"/>
<keyword evidence="3" id="KW-0677">Repeat</keyword>
<dbReference type="PANTHER" id="PTHR46730">
    <property type="entry name" value="POLYCYSTIN-1"/>
    <property type="match status" value="1"/>
</dbReference>
<dbReference type="Pfam" id="PF02010">
    <property type="entry name" value="REJ"/>
    <property type="match status" value="1"/>
</dbReference>
<feature type="domain" description="PKD/REJ-like" evidence="7">
    <location>
        <begin position="45"/>
        <end position="246"/>
    </location>
</feature>
<keyword evidence="5 6" id="KW-0472">Membrane</keyword>
<evidence type="ECO:0000313" key="9">
    <source>
        <dbReference type="Proteomes" id="UP000663855"/>
    </source>
</evidence>
<protein>
    <recommendedName>
        <fullName evidence="7">PKD/REJ-like domain-containing protein</fullName>
    </recommendedName>
</protein>
<evidence type="ECO:0000256" key="4">
    <source>
        <dbReference type="ARBA" id="ARBA00022989"/>
    </source>
</evidence>
<dbReference type="EMBL" id="CAJNOV010009528">
    <property type="protein sequence ID" value="CAF1369704.1"/>
    <property type="molecule type" value="Genomic_DNA"/>
</dbReference>
<dbReference type="GO" id="GO:0005261">
    <property type="term" value="F:monoatomic cation channel activity"/>
    <property type="evidence" value="ECO:0007669"/>
    <property type="project" value="TreeGrafter"/>
</dbReference>
<dbReference type="PANTHER" id="PTHR46730:SF1">
    <property type="entry name" value="PLAT DOMAIN-CONTAINING PROTEIN"/>
    <property type="match status" value="1"/>
</dbReference>
<dbReference type="AlphaFoldDB" id="A0A815IKP2"/>